<dbReference type="Proteomes" id="UP000561726">
    <property type="component" value="Unassembled WGS sequence"/>
</dbReference>
<evidence type="ECO:0000313" key="2">
    <source>
        <dbReference type="EMBL" id="MBB5639619.1"/>
    </source>
</evidence>
<feature type="transmembrane region" description="Helical" evidence="1">
    <location>
        <begin position="69"/>
        <end position="102"/>
    </location>
</feature>
<dbReference type="AlphaFoldDB" id="A0A7W8ZSY9"/>
<proteinExistence type="predicted"/>
<comment type="caution">
    <text evidence="2">The sequence shown here is derived from an EMBL/GenBank/DDBJ whole genome shotgun (WGS) entry which is preliminary data.</text>
</comment>
<feature type="transmembrane region" description="Helical" evidence="1">
    <location>
        <begin position="21"/>
        <end position="38"/>
    </location>
</feature>
<sequence length="172" mass="18575">MTMLTDPRDRLPRRWGRSRERSVAGLSLICVGVAATSLSSTYSLWFLAIGPVMQAAGWLLLPGALWRRLLVLIPCLLAGVILLGGVDFVGAFAVLLGGWLVVRHRPAATYLVVLLPIAASFVIKVTLQHYGQNPLALFIGTLATVAGAWLAAWLHGRLIERRGVVFVPLKSG</sequence>
<dbReference type="RefSeq" id="WP_052542381.1">
    <property type="nucleotide sequence ID" value="NZ_JACHBQ010000001.1"/>
</dbReference>
<feature type="transmembrane region" description="Helical" evidence="1">
    <location>
        <begin position="134"/>
        <end position="154"/>
    </location>
</feature>
<keyword evidence="1" id="KW-0812">Transmembrane</keyword>
<reference evidence="2 3" key="1">
    <citation type="submission" date="2020-08" db="EMBL/GenBank/DDBJ databases">
        <title>Sequencing the genomes of 1000 actinobacteria strains.</title>
        <authorList>
            <person name="Klenk H.-P."/>
        </authorList>
    </citation>
    <scope>NUCLEOTIDE SEQUENCE [LARGE SCALE GENOMIC DNA]</scope>
    <source>
        <strain evidence="2 3">DSM 21065</strain>
    </source>
</reference>
<keyword evidence="1" id="KW-0472">Membrane</keyword>
<protein>
    <submittedName>
        <fullName evidence="2">Lysylphosphatidylglycerol synthetase-like protein (DUF2156 family)</fullName>
    </submittedName>
</protein>
<gene>
    <name evidence="2" type="ORF">BJ997_000167</name>
</gene>
<keyword evidence="1" id="KW-1133">Transmembrane helix</keyword>
<organism evidence="2 3">
    <name type="scientific">Cryobacterium roopkundense</name>
    <dbReference type="NCBI Taxonomy" id="1001240"/>
    <lineage>
        <taxon>Bacteria</taxon>
        <taxon>Bacillati</taxon>
        <taxon>Actinomycetota</taxon>
        <taxon>Actinomycetes</taxon>
        <taxon>Micrococcales</taxon>
        <taxon>Microbacteriaceae</taxon>
        <taxon>Cryobacterium</taxon>
    </lineage>
</organism>
<name>A0A7W8ZSY9_9MICO</name>
<evidence type="ECO:0000313" key="3">
    <source>
        <dbReference type="Proteomes" id="UP000561726"/>
    </source>
</evidence>
<evidence type="ECO:0000256" key="1">
    <source>
        <dbReference type="SAM" id="Phobius"/>
    </source>
</evidence>
<dbReference type="EMBL" id="JACHBQ010000001">
    <property type="protein sequence ID" value="MBB5639619.1"/>
    <property type="molecule type" value="Genomic_DNA"/>
</dbReference>
<dbReference type="OrthoDB" id="5115602at2"/>
<accession>A0A7W8ZSY9</accession>
<feature type="transmembrane region" description="Helical" evidence="1">
    <location>
        <begin position="108"/>
        <end position="127"/>
    </location>
</feature>